<evidence type="ECO:0000256" key="15">
    <source>
        <dbReference type="ARBA" id="ARBA00022967"/>
    </source>
</evidence>
<evidence type="ECO:0000313" key="28">
    <source>
        <dbReference type="EMBL" id="KAG7437825.1"/>
    </source>
</evidence>
<feature type="compositionally biased region" description="Polar residues" evidence="24">
    <location>
        <begin position="20"/>
        <end position="30"/>
    </location>
</feature>
<comment type="function">
    <text evidence="22">This magnesium-dependent enzyme catalyzes the hydrolysis of ATP coupled with the transport of calcium. Transports the calcium to the vacuole and participates in the control of the cytosolic free calcium.</text>
</comment>
<evidence type="ECO:0000256" key="2">
    <source>
        <dbReference type="ARBA" id="ARBA00004434"/>
    </source>
</evidence>
<keyword evidence="8 23" id="KW-0812">Transmembrane</keyword>
<keyword evidence="5" id="KW-0926">Vacuole</keyword>
<dbReference type="InterPro" id="IPR008027">
    <property type="entry name" value="QCR9"/>
</dbReference>
<evidence type="ECO:0000256" key="14">
    <source>
        <dbReference type="ARBA" id="ARBA00022842"/>
    </source>
</evidence>
<dbReference type="FunFam" id="3.40.1110.10:FF:000031">
    <property type="entry name" value="Calcium-transporting ATPase"/>
    <property type="match status" value="1"/>
</dbReference>
<keyword evidence="12 23" id="KW-0106">Calcium</keyword>
<evidence type="ECO:0000256" key="8">
    <source>
        <dbReference type="ARBA" id="ARBA00022692"/>
    </source>
</evidence>
<dbReference type="InterPro" id="IPR006068">
    <property type="entry name" value="ATPase_P-typ_cation-transptr_C"/>
</dbReference>
<keyword evidence="13 23" id="KW-0067">ATP-binding</keyword>
<protein>
    <recommendedName>
        <fullName evidence="23">Calcium-transporting ATPase</fullName>
        <ecNumber evidence="23">7.2.2.10</ecNumber>
    </recommendedName>
</protein>
<evidence type="ECO:0000256" key="23">
    <source>
        <dbReference type="RuleBase" id="RU361146"/>
    </source>
</evidence>
<dbReference type="SFLD" id="SFLDF00027">
    <property type="entry name" value="p-type_atpase"/>
    <property type="match status" value="1"/>
</dbReference>
<dbReference type="FunFam" id="2.70.150.10:FF:000028">
    <property type="entry name" value="Calcium-transporting ATPase"/>
    <property type="match status" value="1"/>
</dbReference>
<comment type="caution">
    <text evidence="28">The sequence shown here is derived from an EMBL/GenBank/DDBJ whole genome shotgun (WGS) entry which is preliminary data.</text>
</comment>
<feature type="region of interest" description="Disordered" evidence="24">
    <location>
        <begin position="1"/>
        <end position="43"/>
    </location>
</feature>
<dbReference type="InterPro" id="IPR018303">
    <property type="entry name" value="ATPase_P-typ_P_site"/>
</dbReference>
<keyword evidence="7" id="KW-0679">Respiratory chain</keyword>
<evidence type="ECO:0000256" key="3">
    <source>
        <dbReference type="ARBA" id="ARBA00007856"/>
    </source>
</evidence>
<feature type="transmembrane region" description="Helical" evidence="23">
    <location>
        <begin position="380"/>
        <end position="398"/>
    </location>
</feature>
<feature type="transmembrane region" description="Helical" evidence="23">
    <location>
        <begin position="418"/>
        <end position="445"/>
    </location>
</feature>
<dbReference type="SFLD" id="SFLDS00003">
    <property type="entry name" value="Haloacid_Dehalogenase"/>
    <property type="match status" value="1"/>
</dbReference>
<keyword evidence="14" id="KW-0460">Magnesium</keyword>
<comment type="function">
    <text evidence="23">Catalyzes the hydrolysis of ATP coupled with the transport of calcium.</text>
</comment>
<proteinExistence type="inferred from homology"/>
<keyword evidence="9" id="KW-0479">Metal-binding</keyword>
<evidence type="ECO:0000256" key="19">
    <source>
        <dbReference type="ARBA" id="ARBA00023128"/>
    </source>
</evidence>
<comment type="caution">
    <text evidence="23">Lacks conserved residue(s) required for the propagation of feature annotation.</text>
</comment>
<dbReference type="GO" id="GO:0005774">
    <property type="term" value="C:vacuolar membrane"/>
    <property type="evidence" value="ECO:0007669"/>
    <property type="project" value="UniProtKB-SubCell"/>
</dbReference>
<feature type="transmembrane region" description="Helical" evidence="23">
    <location>
        <begin position="174"/>
        <end position="191"/>
    </location>
</feature>
<dbReference type="InterPro" id="IPR044492">
    <property type="entry name" value="P_typ_ATPase_HD_dom"/>
</dbReference>
<dbReference type="GO" id="GO:0016887">
    <property type="term" value="F:ATP hydrolysis activity"/>
    <property type="evidence" value="ECO:0007669"/>
    <property type="project" value="InterPro"/>
</dbReference>
<dbReference type="PROSITE" id="PS00154">
    <property type="entry name" value="ATPASE_E1_E2"/>
    <property type="match status" value="1"/>
</dbReference>
<comment type="similarity">
    <text evidence="3">Belongs to the UQCR10/QCR9 family.</text>
</comment>
<evidence type="ECO:0000256" key="11">
    <source>
        <dbReference type="ARBA" id="ARBA00022792"/>
    </source>
</evidence>
<evidence type="ECO:0000256" key="12">
    <source>
        <dbReference type="ARBA" id="ARBA00022837"/>
    </source>
</evidence>
<sequence length="1204" mass="131881">MAAPDISQEAKFPENGHVATKSSLLDTSDALTPDPGNEDMFRTEQSKFAFSPGQLSKLLNPKSLNAFYALGGIDGMEKGLHTDRNAGLSTDESTVDGEVAFHEVAPKGTPKHGTAGDAIPESNAEAAVHIPPPEDPNPTGIFCDRKKIFRDNRLPDKKTKSLLEIAWTTYNDKVLILLTIAAIISLALGLYQTFGGEHKKGEPKVEWVEGVAIIVAIVIVVLVGTINDWHMQRQFTRLTKKINDRMVNVIRSGKSQEISINDVMVGDVMHLATGDIVPVDGIFIQGSAVKCDESSATGESDLLRKTPAADVFDAIQKLDTKEAEKLDPFIISGSKVNEGNGTFLVTAVGVNSSYGRISMALRTEQEDTPLQKKLNILADWIAKVGAGAALLLFVVLFIKFCAQLPNNRGSPSEKGQEFMKIFIVSVTVIVVAVPEGLPLAVTLALSFATVKMLRDNNLVRILKACETMGNATTVCSDKTGTLTQNKMTVVAATLGKTTSFGGTDPPMDKSLFIERKAFTVPNVPDADFVNGLSQQVKTLLIQSNVLNSTAFEGDQDGQKTFVGSKTEVALLTYCRDHLGAGPIQEIRSSANIVQTVPFDSKNKYSAVIVKLPSGKYRVYAKGASEIMLEKCTKCLENMSQGETMSVPLNEADRDMIGMIISSYAGQTLRTIGSSYRDFESWPPEGAVSPDNPQYADFNAVHQDMTLIGIYGIKDPLRPTVISALEDCRRAGVFVRMVTGDNIQTASAIASECGIFRPDEGGIAMEGPEFRRLPPEELKQKVRHLQVLARSSPDDKRILVRTLKDLGETVAVTGDGTNDAPALKMADIGFSMGIAGTEVAKEASSIILLDDNFASIVKGLMWGRAVNDSVKKFLQFQLTVNITAVVLTFVSAVASSKQESVLNAVQLLWVNLIMDTFAALALATDPLRGVSLTGSQIERQAICQLVITFVLNFGGKTLLGWYQDSEHDTKQLKTLVFNTFVWLQIFNEINNRRLDNKLNIFEGLHRNVFFIIINLIMIGGQVLIIFVGSDAFEIVRLNGKEWGLSIGLGAISVPWGALIRLCPDEWIAACLPGFLHRRWISPPAEDLMVDKSLDSDDEFVRPPLRVMSSIRGPRVQQHIGFRERVRSRVTDAQLRSSIKMALANTLYRSLFSTNYLMLATVFTAGFAWEIGFNNVMDKVWDNNNRGRQWKDIRHKFLEGGDEDEE</sequence>
<keyword evidence="6 23" id="KW-0109">Calcium transport</keyword>
<dbReference type="InterPro" id="IPR006408">
    <property type="entry name" value="P-type_ATPase_IIB"/>
</dbReference>
<evidence type="ECO:0000256" key="18">
    <source>
        <dbReference type="ARBA" id="ARBA00023065"/>
    </source>
</evidence>
<keyword evidence="15" id="KW-1278">Translocase</keyword>
<dbReference type="EC" id="7.2.2.10" evidence="23"/>
<evidence type="ECO:0000313" key="29">
    <source>
        <dbReference type="Proteomes" id="UP000693942"/>
    </source>
</evidence>
<evidence type="ECO:0000256" key="1">
    <source>
        <dbReference type="ARBA" id="ARBA00004128"/>
    </source>
</evidence>
<dbReference type="InterPro" id="IPR004014">
    <property type="entry name" value="ATPase_P-typ_cation-transptr_N"/>
</dbReference>
<dbReference type="CDD" id="cd02081">
    <property type="entry name" value="P-type_ATPase_Ca_PMCA-like"/>
    <property type="match status" value="1"/>
</dbReference>
<name>A0A8J5UCA2_FUSOX</name>
<evidence type="ECO:0000259" key="25">
    <source>
        <dbReference type="Pfam" id="PF00122"/>
    </source>
</evidence>
<evidence type="ECO:0000256" key="17">
    <source>
        <dbReference type="ARBA" id="ARBA00022989"/>
    </source>
</evidence>
<evidence type="ECO:0000256" key="6">
    <source>
        <dbReference type="ARBA" id="ARBA00022568"/>
    </source>
</evidence>
<dbReference type="Pfam" id="PF13246">
    <property type="entry name" value="Cation_ATPase"/>
    <property type="match status" value="1"/>
</dbReference>
<evidence type="ECO:0000256" key="5">
    <source>
        <dbReference type="ARBA" id="ARBA00022554"/>
    </source>
</evidence>
<evidence type="ECO:0000256" key="4">
    <source>
        <dbReference type="ARBA" id="ARBA00022448"/>
    </source>
</evidence>
<comment type="catalytic activity">
    <reaction evidence="21 23">
        <text>Ca(2+)(in) + ATP + H2O = Ca(2+)(out) + ADP + phosphate + H(+)</text>
        <dbReference type="Rhea" id="RHEA:18105"/>
        <dbReference type="ChEBI" id="CHEBI:15377"/>
        <dbReference type="ChEBI" id="CHEBI:15378"/>
        <dbReference type="ChEBI" id="CHEBI:29108"/>
        <dbReference type="ChEBI" id="CHEBI:30616"/>
        <dbReference type="ChEBI" id="CHEBI:43474"/>
        <dbReference type="ChEBI" id="CHEBI:456216"/>
        <dbReference type="EC" id="7.2.2.10"/>
    </reaction>
</comment>
<keyword evidence="4 23" id="KW-0813">Transport</keyword>
<organism evidence="28 29">
    <name type="scientific">Fusarium oxysporum f. sp. raphani</name>
    <dbReference type="NCBI Taxonomy" id="96318"/>
    <lineage>
        <taxon>Eukaryota</taxon>
        <taxon>Fungi</taxon>
        <taxon>Dikarya</taxon>
        <taxon>Ascomycota</taxon>
        <taxon>Pezizomycotina</taxon>
        <taxon>Sordariomycetes</taxon>
        <taxon>Hypocreomycetidae</taxon>
        <taxon>Hypocreales</taxon>
        <taxon>Nectriaceae</taxon>
        <taxon>Fusarium</taxon>
        <taxon>Fusarium oxysporum species complex</taxon>
    </lineage>
</organism>
<dbReference type="GO" id="GO:0006874">
    <property type="term" value="P:intracellular calcium ion homeostasis"/>
    <property type="evidence" value="ECO:0007669"/>
    <property type="project" value="TreeGrafter"/>
</dbReference>
<dbReference type="GO" id="GO:0005388">
    <property type="term" value="F:P-type calcium transporter activity"/>
    <property type="evidence" value="ECO:0007669"/>
    <property type="project" value="UniProtKB-EC"/>
</dbReference>
<dbReference type="GO" id="GO:0005886">
    <property type="term" value="C:plasma membrane"/>
    <property type="evidence" value="ECO:0007669"/>
    <property type="project" value="TreeGrafter"/>
</dbReference>
<evidence type="ECO:0000256" key="10">
    <source>
        <dbReference type="ARBA" id="ARBA00022741"/>
    </source>
</evidence>
<dbReference type="Proteomes" id="UP000693942">
    <property type="component" value="Unassembled WGS sequence"/>
</dbReference>
<dbReference type="PANTHER" id="PTHR24093">
    <property type="entry name" value="CATION TRANSPORTING ATPASE"/>
    <property type="match status" value="1"/>
</dbReference>
<dbReference type="SFLD" id="SFLDG00002">
    <property type="entry name" value="C1.7:_P-type_atpase_like"/>
    <property type="match status" value="1"/>
</dbReference>
<evidence type="ECO:0000256" key="9">
    <source>
        <dbReference type="ARBA" id="ARBA00022723"/>
    </source>
</evidence>
<comment type="subcellular location">
    <subcellularLocation>
        <location evidence="23">Membrane</location>
        <topology evidence="23">Multi-pass membrane protein</topology>
    </subcellularLocation>
    <subcellularLocation>
        <location evidence="2">Mitochondrion inner membrane</location>
        <topology evidence="2">Single-pass membrane protein</topology>
    </subcellularLocation>
    <subcellularLocation>
        <location evidence="1">Vacuole membrane</location>
        <topology evidence="1">Multi-pass membrane protein</topology>
    </subcellularLocation>
</comment>
<keyword evidence="19" id="KW-0496">Mitochondrion</keyword>
<reference evidence="28" key="1">
    <citation type="submission" date="2021-04" db="EMBL/GenBank/DDBJ databases">
        <title>First draft genome resource for Brassicaceae pathogens Fusarium oxysporum f. sp. raphani and Fusarium oxysporum f. sp. rapae.</title>
        <authorList>
            <person name="Asai S."/>
        </authorList>
    </citation>
    <scope>NUCLEOTIDE SEQUENCE</scope>
    <source>
        <strain evidence="28">Tf1262</strain>
    </source>
</reference>
<evidence type="ECO:0000259" key="26">
    <source>
        <dbReference type="Pfam" id="PF00689"/>
    </source>
</evidence>
<keyword evidence="18 23" id="KW-0406">Ion transport</keyword>
<dbReference type="FunFam" id="3.40.50.1000:FF:000018">
    <property type="entry name" value="Calcium-transporting ATPase"/>
    <property type="match status" value="1"/>
</dbReference>
<keyword evidence="11" id="KW-0999">Mitochondrion inner membrane</keyword>
<dbReference type="FunFam" id="1.20.5.260:FF:000001">
    <property type="entry name" value="Cytochrome b-c1 complex subunit 9"/>
    <property type="match status" value="1"/>
</dbReference>
<feature type="domain" description="Cation-transporting P-type ATPase C-terminal" evidence="26">
    <location>
        <begin position="899"/>
        <end position="1060"/>
    </location>
</feature>
<dbReference type="GO" id="GO:0006122">
    <property type="term" value="P:mitochondrial electron transport, ubiquinol to cytochrome c"/>
    <property type="evidence" value="ECO:0007669"/>
    <property type="project" value="InterPro"/>
</dbReference>
<feature type="transmembrane region" description="Helical" evidence="23">
    <location>
        <begin position="1007"/>
        <end position="1026"/>
    </location>
</feature>
<feature type="domain" description="P-type ATPase A" evidence="25">
    <location>
        <begin position="243"/>
        <end position="359"/>
    </location>
</feature>
<dbReference type="GO" id="GO:0046872">
    <property type="term" value="F:metal ion binding"/>
    <property type="evidence" value="ECO:0007669"/>
    <property type="project" value="UniProtKB-KW"/>
</dbReference>
<dbReference type="NCBIfam" id="TIGR01494">
    <property type="entry name" value="ATPase_P-type"/>
    <property type="match status" value="2"/>
</dbReference>
<dbReference type="EMBL" id="JAELUR010000001">
    <property type="protein sequence ID" value="KAG7437825.1"/>
    <property type="molecule type" value="Genomic_DNA"/>
</dbReference>
<gene>
    <name evidence="28" type="ORF">Forpi1262_v001300</name>
</gene>
<feature type="transmembrane region" description="Helical" evidence="23">
    <location>
        <begin position="1144"/>
        <end position="1167"/>
    </location>
</feature>
<dbReference type="Pfam" id="PF05365">
    <property type="entry name" value="UCR_UQCRX_QCR9"/>
    <property type="match status" value="1"/>
</dbReference>
<dbReference type="Pfam" id="PF00122">
    <property type="entry name" value="E1-E2_ATPase"/>
    <property type="match status" value="1"/>
</dbReference>
<evidence type="ECO:0000256" key="24">
    <source>
        <dbReference type="SAM" id="MobiDB-lite"/>
    </source>
</evidence>
<evidence type="ECO:0000256" key="21">
    <source>
        <dbReference type="ARBA" id="ARBA00048694"/>
    </source>
</evidence>
<evidence type="ECO:0000256" key="7">
    <source>
        <dbReference type="ARBA" id="ARBA00022660"/>
    </source>
</evidence>
<keyword evidence="10 23" id="KW-0547">Nucleotide-binding</keyword>
<dbReference type="PANTHER" id="PTHR24093:SF369">
    <property type="entry name" value="CALCIUM-TRANSPORTING ATPASE"/>
    <property type="match status" value="1"/>
</dbReference>
<evidence type="ECO:0000256" key="22">
    <source>
        <dbReference type="ARBA" id="ARBA00059328"/>
    </source>
</evidence>
<accession>A0A8J5UCA2</accession>
<keyword evidence="20 23" id="KW-0472">Membrane</keyword>
<keyword evidence="17 23" id="KW-1133">Transmembrane helix</keyword>
<keyword evidence="16" id="KW-0249">Electron transport</keyword>
<dbReference type="NCBIfam" id="TIGR01517">
    <property type="entry name" value="ATPase-IIB_Ca"/>
    <property type="match status" value="1"/>
</dbReference>
<dbReference type="AlphaFoldDB" id="A0A8J5UCA2"/>
<feature type="transmembrane region" description="Helical" evidence="23">
    <location>
        <begin position="211"/>
        <end position="231"/>
    </location>
</feature>
<dbReference type="Pfam" id="PF00690">
    <property type="entry name" value="Cation_ATPase_N"/>
    <property type="match status" value="1"/>
</dbReference>
<feature type="domain" description="Cation-transporting P-type ATPase N-terminal" evidence="27">
    <location>
        <begin position="145"/>
        <end position="185"/>
    </location>
</feature>
<dbReference type="InterPro" id="IPR001757">
    <property type="entry name" value="P_typ_ATPase"/>
</dbReference>
<dbReference type="InterPro" id="IPR059000">
    <property type="entry name" value="ATPase_P-type_domA"/>
</dbReference>
<evidence type="ECO:0000259" key="27">
    <source>
        <dbReference type="Pfam" id="PF00690"/>
    </source>
</evidence>
<dbReference type="GO" id="GO:0005743">
    <property type="term" value="C:mitochondrial inner membrane"/>
    <property type="evidence" value="ECO:0007669"/>
    <property type="project" value="UniProtKB-SubCell"/>
</dbReference>
<evidence type="ECO:0000256" key="20">
    <source>
        <dbReference type="ARBA" id="ARBA00023136"/>
    </source>
</evidence>
<evidence type="ECO:0000256" key="16">
    <source>
        <dbReference type="ARBA" id="ARBA00022982"/>
    </source>
</evidence>
<comment type="similarity">
    <text evidence="23">Belongs to the cation transport ATPase (P-type) (TC 3.A.3) family.</text>
</comment>
<dbReference type="GO" id="GO:0005524">
    <property type="term" value="F:ATP binding"/>
    <property type="evidence" value="ECO:0007669"/>
    <property type="project" value="UniProtKB-KW"/>
</dbReference>
<dbReference type="Pfam" id="PF00689">
    <property type="entry name" value="Cation_ATPase_C"/>
    <property type="match status" value="1"/>
</dbReference>
<evidence type="ECO:0000256" key="13">
    <source>
        <dbReference type="ARBA" id="ARBA00022840"/>
    </source>
</evidence>